<accession>A0A7J6LS85</accession>
<reference evidence="3 4" key="1">
    <citation type="submission" date="2020-04" db="EMBL/GenBank/DDBJ databases">
        <title>Perkinsus olseni comparative genomics.</title>
        <authorList>
            <person name="Bogema D.R."/>
        </authorList>
    </citation>
    <scope>NUCLEOTIDE SEQUENCE [LARGE SCALE GENOMIC DNA]</scope>
    <source>
        <strain evidence="2">ATCC PRA-179</strain>
        <strain evidence="1">ATCC PRA-31</strain>
    </source>
</reference>
<dbReference type="EMBL" id="JABAHT010000178">
    <property type="protein sequence ID" value="KAF4662093.1"/>
    <property type="molecule type" value="Genomic_DNA"/>
</dbReference>
<evidence type="ECO:0000313" key="3">
    <source>
        <dbReference type="Proteomes" id="UP000570595"/>
    </source>
</evidence>
<dbReference type="AlphaFoldDB" id="A0A7J6LS85"/>
<name>A0A7J6LS85_PEROL</name>
<organism evidence="2 3">
    <name type="scientific">Perkinsus olseni</name>
    <name type="common">Perkinsus atlanticus</name>
    <dbReference type="NCBI Taxonomy" id="32597"/>
    <lineage>
        <taxon>Eukaryota</taxon>
        <taxon>Sar</taxon>
        <taxon>Alveolata</taxon>
        <taxon>Perkinsozoa</taxon>
        <taxon>Perkinsea</taxon>
        <taxon>Perkinsida</taxon>
        <taxon>Perkinsidae</taxon>
        <taxon>Perkinsus</taxon>
    </lineage>
</organism>
<gene>
    <name evidence="1" type="ORF">FOL46_006899</name>
    <name evidence="2" type="ORF">FOZ61_002724</name>
</gene>
<comment type="caution">
    <text evidence="2">The sequence shown here is derived from an EMBL/GenBank/DDBJ whole genome shotgun (WGS) entry which is preliminary data.</text>
</comment>
<evidence type="ECO:0000313" key="2">
    <source>
        <dbReference type="EMBL" id="KAF4662093.1"/>
    </source>
</evidence>
<sequence length="132" mass="14638">MNGADSWSALEMSYDNYTGVTTVFIACPKIGGRVAFEMVNHRYFLASPGTMDIKQDPFRKLQDPALDEILENLRSATESEFNWRTFGVAEMKAAVDLVGEACSAVVQVIVKRKYPTFKDMCDGFFATISSSA</sequence>
<evidence type="ECO:0000313" key="4">
    <source>
        <dbReference type="Proteomes" id="UP000572268"/>
    </source>
</evidence>
<dbReference type="OrthoDB" id="10463115at2759"/>
<dbReference type="Proteomes" id="UP000570595">
    <property type="component" value="Unassembled WGS sequence"/>
</dbReference>
<proteinExistence type="predicted"/>
<dbReference type="Proteomes" id="UP000572268">
    <property type="component" value="Unassembled WGS sequence"/>
</dbReference>
<protein>
    <submittedName>
        <fullName evidence="2">Uncharacterized protein</fullName>
    </submittedName>
</protein>
<dbReference type="EMBL" id="JABANN010000468">
    <property type="protein sequence ID" value="KAF4658595.1"/>
    <property type="molecule type" value="Genomic_DNA"/>
</dbReference>
<evidence type="ECO:0000313" key="1">
    <source>
        <dbReference type="EMBL" id="KAF4658595.1"/>
    </source>
</evidence>